<dbReference type="Pfam" id="PF00067">
    <property type="entry name" value="p450"/>
    <property type="match status" value="1"/>
</dbReference>
<dbReference type="CDD" id="cd11041">
    <property type="entry name" value="CYP503A1-like"/>
    <property type="match status" value="1"/>
</dbReference>
<dbReference type="OrthoDB" id="1844152at2759"/>
<dbReference type="PRINTS" id="PR00465">
    <property type="entry name" value="EP450IV"/>
</dbReference>
<comment type="cofactor">
    <cofactor evidence="1">
        <name>heme</name>
        <dbReference type="ChEBI" id="CHEBI:30413"/>
    </cofactor>
</comment>
<evidence type="ECO:0000256" key="6">
    <source>
        <dbReference type="ARBA" id="ARBA00023004"/>
    </source>
</evidence>
<keyword evidence="10" id="KW-1185">Reference proteome</keyword>
<evidence type="ECO:0000256" key="3">
    <source>
        <dbReference type="ARBA" id="ARBA00022617"/>
    </source>
</evidence>
<protein>
    <submittedName>
        <fullName evidence="9">Cytochrome P450</fullName>
    </submittedName>
</protein>
<keyword evidence="4" id="KW-0479">Metal-binding</keyword>
<dbReference type="GO" id="GO:0004497">
    <property type="term" value="F:monooxygenase activity"/>
    <property type="evidence" value="ECO:0007669"/>
    <property type="project" value="UniProtKB-KW"/>
</dbReference>
<feature type="transmembrane region" description="Helical" evidence="8">
    <location>
        <begin position="298"/>
        <end position="319"/>
    </location>
</feature>
<dbReference type="PANTHER" id="PTHR46206:SF1">
    <property type="entry name" value="P450, PUTATIVE (EUROFUNG)-RELATED"/>
    <property type="match status" value="1"/>
</dbReference>
<accession>A0A5N5WYX6</accession>
<dbReference type="SUPFAM" id="SSF48264">
    <property type="entry name" value="Cytochrome P450"/>
    <property type="match status" value="1"/>
</dbReference>
<dbReference type="GO" id="GO:0019748">
    <property type="term" value="P:secondary metabolic process"/>
    <property type="evidence" value="ECO:0007669"/>
    <property type="project" value="UniProtKB-ARBA"/>
</dbReference>
<evidence type="ECO:0000313" key="10">
    <source>
        <dbReference type="Proteomes" id="UP000326565"/>
    </source>
</evidence>
<dbReference type="PANTHER" id="PTHR46206">
    <property type="entry name" value="CYTOCHROME P450"/>
    <property type="match status" value="1"/>
</dbReference>
<dbReference type="GO" id="GO:0020037">
    <property type="term" value="F:heme binding"/>
    <property type="evidence" value="ECO:0007669"/>
    <property type="project" value="InterPro"/>
</dbReference>
<evidence type="ECO:0000256" key="1">
    <source>
        <dbReference type="ARBA" id="ARBA00001971"/>
    </source>
</evidence>
<evidence type="ECO:0000256" key="4">
    <source>
        <dbReference type="ARBA" id="ARBA00022723"/>
    </source>
</evidence>
<evidence type="ECO:0000256" key="2">
    <source>
        <dbReference type="ARBA" id="ARBA00010617"/>
    </source>
</evidence>
<dbReference type="AlphaFoldDB" id="A0A5N5WYX6"/>
<keyword evidence="3" id="KW-0349">Heme</keyword>
<evidence type="ECO:0000256" key="8">
    <source>
        <dbReference type="SAM" id="Phobius"/>
    </source>
</evidence>
<feature type="transmembrane region" description="Helical" evidence="8">
    <location>
        <begin position="214"/>
        <end position="234"/>
    </location>
</feature>
<dbReference type="Gene3D" id="1.10.630.10">
    <property type="entry name" value="Cytochrome P450"/>
    <property type="match status" value="1"/>
</dbReference>
<dbReference type="InterPro" id="IPR036396">
    <property type="entry name" value="Cyt_P450_sf"/>
</dbReference>
<feature type="transmembrane region" description="Helical" evidence="8">
    <location>
        <begin position="12"/>
        <end position="36"/>
    </location>
</feature>
<keyword evidence="5" id="KW-0560">Oxidoreductase</keyword>
<gene>
    <name evidence="9" type="ORF">BDV29DRAFT_192556</name>
</gene>
<dbReference type="InterPro" id="IPR002403">
    <property type="entry name" value="Cyt_P450_E_grp-IV"/>
</dbReference>
<sequence length="506" mass="57840">MELPSIKPSLAGQVFAALLCLLCLTLLCPWFGYLRLPSSMRWWPSRPNGPLSALRASLKEYQGSKSSEEGYREFSTLGQPFALCNPSFYPQVLLPPEHIGWLSSQPENVLSHEKANEDIHALPFLAPMFDNYDHLELIRAVRHDLTRNFVRTEDVLMDELEHAANESLGPSGDNSWREVNLVEVLDKIIFGVCLRIFFGPSLCRDPKYTYYVKTFTRVTGALMIFVSQLVPWPLKPLVGLIGGLPIYYYWIRLIIILYPTFKQRMQCIQTKKETAPTDMVTWMTDLALSQHPGRSISICALVVRLTLIIFLPVDVFIAMTEHFFLDLLSSDPESRYYQTLREEAKAAFASRGMSESTSQAMPQMESAIRESLRLNPLSDRMLSRRVVQKDGITLPDGQFLPHGSWLAVGVVGVHRDDRNYEDPNSYRPFRFLSKNEETEKLKAFPLPTTSEKCLAFGHGRHSWSMVIGYILMNYDIEPLAERPLNSIIGQTIMPPLKVKIRVRRRH</sequence>
<evidence type="ECO:0000256" key="5">
    <source>
        <dbReference type="ARBA" id="ARBA00023002"/>
    </source>
</evidence>
<evidence type="ECO:0000313" key="9">
    <source>
        <dbReference type="EMBL" id="KAB8072340.1"/>
    </source>
</evidence>
<comment type="similarity">
    <text evidence="2">Belongs to the cytochrome P450 family.</text>
</comment>
<reference evidence="9 10" key="1">
    <citation type="submission" date="2019-04" db="EMBL/GenBank/DDBJ databases">
        <title>Friends and foes A comparative genomics study of 23 Aspergillus species from section Flavi.</title>
        <authorList>
            <consortium name="DOE Joint Genome Institute"/>
            <person name="Kjaerbolling I."/>
            <person name="Vesth T."/>
            <person name="Frisvad J.C."/>
            <person name="Nybo J.L."/>
            <person name="Theobald S."/>
            <person name="Kildgaard S."/>
            <person name="Isbrandt T."/>
            <person name="Kuo A."/>
            <person name="Sato A."/>
            <person name="Lyhne E.K."/>
            <person name="Kogle M.E."/>
            <person name="Wiebenga A."/>
            <person name="Kun R.S."/>
            <person name="Lubbers R.J."/>
            <person name="Makela M.R."/>
            <person name="Barry K."/>
            <person name="Chovatia M."/>
            <person name="Clum A."/>
            <person name="Daum C."/>
            <person name="Haridas S."/>
            <person name="He G."/>
            <person name="LaButti K."/>
            <person name="Lipzen A."/>
            <person name="Mondo S."/>
            <person name="Riley R."/>
            <person name="Salamov A."/>
            <person name="Simmons B.A."/>
            <person name="Magnuson J.K."/>
            <person name="Henrissat B."/>
            <person name="Mortensen U.H."/>
            <person name="Larsen T.O."/>
            <person name="Devries R.P."/>
            <person name="Grigoriev I.V."/>
            <person name="Machida M."/>
            <person name="Baker S.E."/>
            <person name="Andersen M.R."/>
        </authorList>
    </citation>
    <scope>NUCLEOTIDE SEQUENCE [LARGE SCALE GENOMIC DNA]</scope>
    <source>
        <strain evidence="9 10">CBS 151.66</strain>
    </source>
</reference>
<organism evidence="9 10">
    <name type="scientific">Aspergillus leporis</name>
    <dbReference type="NCBI Taxonomy" id="41062"/>
    <lineage>
        <taxon>Eukaryota</taxon>
        <taxon>Fungi</taxon>
        <taxon>Dikarya</taxon>
        <taxon>Ascomycota</taxon>
        <taxon>Pezizomycotina</taxon>
        <taxon>Eurotiomycetes</taxon>
        <taxon>Eurotiomycetidae</taxon>
        <taxon>Eurotiales</taxon>
        <taxon>Aspergillaceae</taxon>
        <taxon>Aspergillus</taxon>
        <taxon>Aspergillus subgen. Circumdati</taxon>
    </lineage>
</organism>
<keyword evidence="6" id="KW-0408">Iron</keyword>
<keyword evidence="8" id="KW-0812">Transmembrane</keyword>
<dbReference type="EMBL" id="ML732249">
    <property type="protein sequence ID" value="KAB8072340.1"/>
    <property type="molecule type" value="Genomic_DNA"/>
</dbReference>
<feature type="transmembrane region" description="Helical" evidence="8">
    <location>
        <begin position="240"/>
        <end position="261"/>
    </location>
</feature>
<dbReference type="GO" id="GO:0016705">
    <property type="term" value="F:oxidoreductase activity, acting on paired donors, with incorporation or reduction of molecular oxygen"/>
    <property type="evidence" value="ECO:0007669"/>
    <property type="project" value="InterPro"/>
</dbReference>
<evidence type="ECO:0000256" key="7">
    <source>
        <dbReference type="ARBA" id="ARBA00023033"/>
    </source>
</evidence>
<dbReference type="Proteomes" id="UP000326565">
    <property type="component" value="Unassembled WGS sequence"/>
</dbReference>
<keyword evidence="8" id="KW-1133">Transmembrane helix</keyword>
<proteinExistence type="inferred from homology"/>
<keyword evidence="7" id="KW-0503">Monooxygenase</keyword>
<name>A0A5N5WYX6_9EURO</name>
<dbReference type="InterPro" id="IPR001128">
    <property type="entry name" value="Cyt_P450"/>
</dbReference>
<dbReference type="GO" id="GO:0005506">
    <property type="term" value="F:iron ion binding"/>
    <property type="evidence" value="ECO:0007669"/>
    <property type="project" value="InterPro"/>
</dbReference>
<keyword evidence="8" id="KW-0472">Membrane</keyword>